<evidence type="ECO:0000313" key="4">
    <source>
        <dbReference type="Proteomes" id="UP000762676"/>
    </source>
</evidence>
<dbReference type="Proteomes" id="UP000762676">
    <property type="component" value="Unassembled WGS sequence"/>
</dbReference>
<accession>A0AAV4GY69</accession>
<keyword evidence="4" id="KW-1185">Reference proteome</keyword>
<dbReference type="EMBL" id="BMAT01001684">
    <property type="protein sequence ID" value="GFR90362.1"/>
    <property type="molecule type" value="Genomic_DNA"/>
</dbReference>
<protein>
    <submittedName>
        <fullName evidence="3">Uncharacterized protein</fullName>
    </submittedName>
</protein>
<organism evidence="3 4">
    <name type="scientific">Elysia marginata</name>
    <dbReference type="NCBI Taxonomy" id="1093978"/>
    <lineage>
        <taxon>Eukaryota</taxon>
        <taxon>Metazoa</taxon>
        <taxon>Spiralia</taxon>
        <taxon>Lophotrochozoa</taxon>
        <taxon>Mollusca</taxon>
        <taxon>Gastropoda</taxon>
        <taxon>Heterobranchia</taxon>
        <taxon>Euthyneura</taxon>
        <taxon>Panpulmonata</taxon>
        <taxon>Sacoglossa</taxon>
        <taxon>Placobranchoidea</taxon>
        <taxon>Plakobranchidae</taxon>
        <taxon>Elysia</taxon>
    </lineage>
</organism>
<keyword evidence="2" id="KW-0812">Transmembrane</keyword>
<dbReference type="AlphaFoldDB" id="A0AAV4GY69"/>
<reference evidence="3 4" key="1">
    <citation type="journal article" date="2021" name="Elife">
        <title>Chloroplast acquisition without the gene transfer in kleptoplastic sea slugs, Plakobranchus ocellatus.</title>
        <authorList>
            <person name="Maeda T."/>
            <person name="Takahashi S."/>
            <person name="Yoshida T."/>
            <person name="Shimamura S."/>
            <person name="Takaki Y."/>
            <person name="Nagai Y."/>
            <person name="Toyoda A."/>
            <person name="Suzuki Y."/>
            <person name="Arimoto A."/>
            <person name="Ishii H."/>
            <person name="Satoh N."/>
            <person name="Nishiyama T."/>
            <person name="Hasebe M."/>
            <person name="Maruyama T."/>
            <person name="Minagawa J."/>
            <person name="Obokata J."/>
            <person name="Shigenobu S."/>
        </authorList>
    </citation>
    <scope>NUCLEOTIDE SEQUENCE [LARGE SCALE GENOMIC DNA]</scope>
</reference>
<gene>
    <name evidence="3" type="ORF">ElyMa_000816100</name>
</gene>
<evidence type="ECO:0000256" key="1">
    <source>
        <dbReference type="SAM" id="MobiDB-lite"/>
    </source>
</evidence>
<name>A0AAV4GY69_9GAST</name>
<proteinExistence type="predicted"/>
<sequence length="97" mass="10767">MRVTAGVSACGQRRPMCSTRTLRPVTPRRRNDTDPQQPGSVKKMSGFQERTPVQNNKCRIEVAPQPQRDPPATRAKMFTIFVAIGTYAVLGALSQRP</sequence>
<evidence type="ECO:0000313" key="3">
    <source>
        <dbReference type="EMBL" id="GFR90362.1"/>
    </source>
</evidence>
<keyword evidence="2" id="KW-1133">Transmembrane helix</keyword>
<keyword evidence="2" id="KW-0472">Membrane</keyword>
<feature type="transmembrane region" description="Helical" evidence="2">
    <location>
        <begin position="77"/>
        <end position="94"/>
    </location>
</feature>
<feature type="region of interest" description="Disordered" evidence="1">
    <location>
        <begin position="1"/>
        <end position="71"/>
    </location>
</feature>
<evidence type="ECO:0000256" key="2">
    <source>
        <dbReference type="SAM" id="Phobius"/>
    </source>
</evidence>
<comment type="caution">
    <text evidence="3">The sequence shown here is derived from an EMBL/GenBank/DDBJ whole genome shotgun (WGS) entry which is preliminary data.</text>
</comment>